<gene>
    <name evidence="2" type="ORF">BN9_072090</name>
</gene>
<evidence type="ECO:0000313" key="2">
    <source>
        <dbReference type="EMBL" id="CCI46280.1"/>
    </source>
</evidence>
<reference evidence="2 3" key="1">
    <citation type="submission" date="2012-05" db="EMBL/GenBank/DDBJ databases">
        <title>Recombination and specialization in a pathogen metapopulation.</title>
        <authorList>
            <person name="Gardiner A."/>
            <person name="Kemen E."/>
            <person name="Schultz-Larsen T."/>
            <person name="MacLean D."/>
            <person name="Van Oosterhout C."/>
            <person name="Jones J.D.G."/>
        </authorList>
    </citation>
    <scope>NUCLEOTIDE SEQUENCE [LARGE SCALE GENOMIC DNA]</scope>
    <source>
        <strain evidence="2 3">Ac Nc2</strain>
    </source>
</reference>
<evidence type="ECO:0000259" key="1">
    <source>
        <dbReference type="Pfam" id="PF07059"/>
    </source>
</evidence>
<comment type="caution">
    <text evidence="2">The sequence shown here is derived from an EMBL/GenBank/DDBJ whole genome shotgun (WGS) entry which is preliminary data.</text>
</comment>
<keyword evidence="3" id="KW-1185">Reference proteome</keyword>
<dbReference type="EMBL" id="CAIX01000122">
    <property type="protein sequence ID" value="CCI46280.1"/>
    <property type="molecule type" value="Genomic_DNA"/>
</dbReference>
<dbReference type="InterPro" id="IPR009769">
    <property type="entry name" value="EDR2_C"/>
</dbReference>
<sequence>MTTENTVVSTLHIRPNIPEFCSAFGKKENVKVESGQCRMSKETWRAQAESCTEQPERIHAIWKEGAHAKGFRIRGKTYMDDKVKIQAANPLFELVWLDMFHSKRENLFHVSRNPKSFVQRALSKYGEEIPQLFVINILLPGSPEISITQYFALRKEVAEEMDRNPNEAMKLWKRFLEGDDAFRNSRFKMIPEIQEGPWLVKKSVGGNPSLIAKALQVSWFRGTKYLEAVVDVSSDRIAKHITSLCRRHATSLVVDIGFVIEGTDEFELPESLLACVRYNRPNCEDALPLE</sequence>
<dbReference type="InterPro" id="IPR045096">
    <property type="entry name" value="EDR2-like"/>
</dbReference>
<name>A0A024GHN3_9STRA</name>
<dbReference type="Proteomes" id="UP000053237">
    <property type="component" value="Unassembled WGS sequence"/>
</dbReference>
<dbReference type="PANTHER" id="PTHR12136:SF41">
    <property type="entry name" value="PLECKSTRIN HOMOLOGY (PH) AND LIPID-BINDING START DOMAINS-CONTAINING PROTEIN"/>
    <property type="match status" value="1"/>
</dbReference>
<evidence type="ECO:0000313" key="3">
    <source>
        <dbReference type="Proteomes" id="UP000053237"/>
    </source>
</evidence>
<accession>A0A024GHN3</accession>
<protein>
    <recommendedName>
        <fullName evidence="1">Protein ENHANCED DISEASE RESISTANCE 2 C-terminal domain-containing protein</fullName>
    </recommendedName>
</protein>
<dbReference type="OrthoDB" id="9970435at2759"/>
<dbReference type="Pfam" id="PF07059">
    <property type="entry name" value="EDR2_C"/>
    <property type="match status" value="1"/>
</dbReference>
<dbReference type="InParanoid" id="A0A024GHN3"/>
<dbReference type="PANTHER" id="PTHR12136">
    <property type="entry name" value="ENHANCED DISEASE RESISTANCE-RELATED"/>
    <property type="match status" value="1"/>
</dbReference>
<organism evidence="2 3">
    <name type="scientific">Albugo candida</name>
    <dbReference type="NCBI Taxonomy" id="65357"/>
    <lineage>
        <taxon>Eukaryota</taxon>
        <taxon>Sar</taxon>
        <taxon>Stramenopiles</taxon>
        <taxon>Oomycota</taxon>
        <taxon>Peronosporomycetes</taxon>
        <taxon>Albuginales</taxon>
        <taxon>Albuginaceae</taxon>
        <taxon>Albugo</taxon>
    </lineage>
</organism>
<feature type="domain" description="Protein ENHANCED DISEASE RESISTANCE 2 C-terminal" evidence="1">
    <location>
        <begin position="67"/>
        <end position="279"/>
    </location>
</feature>
<proteinExistence type="predicted"/>
<dbReference type="AlphaFoldDB" id="A0A024GHN3"/>